<feature type="compositionally biased region" description="Basic residues" evidence="1">
    <location>
        <begin position="414"/>
        <end position="425"/>
    </location>
</feature>
<feature type="compositionally biased region" description="Basic and acidic residues" evidence="1">
    <location>
        <begin position="370"/>
        <end position="399"/>
    </location>
</feature>
<dbReference type="Pfam" id="PF22074">
    <property type="entry name" value="Cep192_D5"/>
    <property type="match status" value="1"/>
</dbReference>
<feature type="compositionally biased region" description="Basic and acidic residues" evidence="1">
    <location>
        <begin position="635"/>
        <end position="648"/>
    </location>
</feature>
<reference evidence="10 11" key="1">
    <citation type="submission" date="2022-12" db="EMBL/GenBank/DDBJ databases">
        <title>Chromosome-level genome of Tegillarca granosa.</title>
        <authorList>
            <person name="Kim J."/>
        </authorList>
    </citation>
    <scope>NUCLEOTIDE SEQUENCE [LARGE SCALE GENOMIC DNA]</scope>
    <source>
        <strain evidence="10">Teg-2019</strain>
        <tissue evidence="10">Adductor muscle</tissue>
    </source>
</reference>
<dbReference type="Pfam" id="PF22067">
    <property type="entry name" value="Cep192_D3"/>
    <property type="match status" value="1"/>
</dbReference>
<feature type="compositionally biased region" description="Basic and acidic residues" evidence="1">
    <location>
        <begin position="662"/>
        <end position="690"/>
    </location>
</feature>
<feature type="compositionally biased region" description="Polar residues" evidence="1">
    <location>
        <begin position="152"/>
        <end position="167"/>
    </location>
</feature>
<proteinExistence type="predicted"/>
<dbReference type="Pfam" id="PF22060">
    <property type="entry name" value="Cep192_D1"/>
    <property type="match status" value="1"/>
</dbReference>
<dbReference type="Pfam" id="PF22066">
    <property type="entry name" value="Cep192_D8"/>
    <property type="match status" value="1"/>
</dbReference>
<accession>A0ABQ9E676</accession>
<dbReference type="PANTHER" id="PTHR16029">
    <property type="entry name" value="CENTROSOMAL PROTEIN OF 192 KDA"/>
    <property type="match status" value="1"/>
</dbReference>
<organism evidence="10 11">
    <name type="scientific">Tegillarca granosa</name>
    <name type="common">Malaysian cockle</name>
    <name type="synonym">Anadara granosa</name>
    <dbReference type="NCBI Taxonomy" id="220873"/>
    <lineage>
        <taxon>Eukaryota</taxon>
        <taxon>Metazoa</taxon>
        <taxon>Spiralia</taxon>
        <taxon>Lophotrochozoa</taxon>
        <taxon>Mollusca</taxon>
        <taxon>Bivalvia</taxon>
        <taxon>Autobranchia</taxon>
        <taxon>Pteriomorphia</taxon>
        <taxon>Arcoida</taxon>
        <taxon>Arcoidea</taxon>
        <taxon>Arcidae</taxon>
        <taxon>Tegillarca</taxon>
    </lineage>
</organism>
<feature type="compositionally biased region" description="Polar residues" evidence="1">
    <location>
        <begin position="197"/>
        <end position="222"/>
    </location>
</feature>
<evidence type="ECO:0000256" key="1">
    <source>
        <dbReference type="SAM" id="MobiDB-lite"/>
    </source>
</evidence>
<dbReference type="InterPro" id="IPR054086">
    <property type="entry name" value="Cep192-like_D2"/>
</dbReference>
<evidence type="ECO:0000259" key="3">
    <source>
        <dbReference type="Pfam" id="PF22064"/>
    </source>
</evidence>
<dbReference type="Pfam" id="PF22076">
    <property type="entry name" value="Cep192_D6"/>
    <property type="match status" value="1"/>
</dbReference>
<feature type="region of interest" description="Disordered" evidence="1">
    <location>
        <begin position="80"/>
        <end position="136"/>
    </location>
</feature>
<dbReference type="InterPro" id="IPR054091">
    <property type="entry name" value="Cep192-like_D5"/>
</dbReference>
<feature type="compositionally biased region" description="Polar residues" evidence="1">
    <location>
        <begin position="1534"/>
        <end position="1547"/>
    </location>
</feature>
<dbReference type="InterPro" id="IPR054088">
    <property type="entry name" value="Cep192-like_D8"/>
</dbReference>
<feature type="region of interest" description="Disordered" evidence="1">
    <location>
        <begin position="18"/>
        <end position="39"/>
    </location>
</feature>
<evidence type="ECO:0000259" key="5">
    <source>
        <dbReference type="Pfam" id="PF22066"/>
    </source>
</evidence>
<feature type="compositionally biased region" description="Basic and acidic residues" evidence="1">
    <location>
        <begin position="275"/>
        <end position="290"/>
    </location>
</feature>
<dbReference type="Pfam" id="PF22065">
    <property type="entry name" value="Cep192_D7"/>
    <property type="match status" value="1"/>
</dbReference>
<feature type="region of interest" description="Disordered" evidence="1">
    <location>
        <begin position="152"/>
        <end position="231"/>
    </location>
</feature>
<feature type="region of interest" description="Disordered" evidence="1">
    <location>
        <begin position="462"/>
        <end position="585"/>
    </location>
</feature>
<dbReference type="EMBL" id="JARBDR010000919">
    <property type="protein sequence ID" value="KAJ8300921.1"/>
    <property type="molecule type" value="Genomic_DNA"/>
</dbReference>
<dbReference type="Proteomes" id="UP001217089">
    <property type="component" value="Unassembled WGS sequence"/>
</dbReference>
<evidence type="ECO:0000259" key="7">
    <source>
        <dbReference type="Pfam" id="PF22073"/>
    </source>
</evidence>
<feature type="domain" description="Cep192/Spd-2-like" evidence="7">
    <location>
        <begin position="1203"/>
        <end position="1311"/>
    </location>
</feature>
<dbReference type="Pfam" id="PF22064">
    <property type="entry name" value="Cep192_D2"/>
    <property type="match status" value="1"/>
</dbReference>
<feature type="compositionally biased region" description="Basic and acidic residues" evidence="1">
    <location>
        <begin position="169"/>
        <end position="188"/>
    </location>
</feature>
<feature type="compositionally biased region" description="Basic and acidic residues" evidence="1">
    <location>
        <begin position="336"/>
        <end position="351"/>
    </location>
</feature>
<feature type="compositionally biased region" description="Basic and acidic residues" evidence="1">
    <location>
        <begin position="96"/>
        <end position="121"/>
    </location>
</feature>
<evidence type="ECO:0008006" key="12">
    <source>
        <dbReference type="Google" id="ProtNLM"/>
    </source>
</evidence>
<dbReference type="InterPro" id="IPR013783">
    <property type="entry name" value="Ig-like_fold"/>
</dbReference>
<evidence type="ECO:0000259" key="9">
    <source>
        <dbReference type="Pfam" id="PF22076"/>
    </source>
</evidence>
<feature type="domain" description="Cep192-like" evidence="3">
    <location>
        <begin position="984"/>
        <end position="1089"/>
    </location>
</feature>
<keyword evidence="11" id="KW-1185">Reference proteome</keyword>
<evidence type="ECO:0000259" key="2">
    <source>
        <dbReference type="Pfam" id="PF22060"/>
    </source>
</evidence>
<dbReference type="InterPro" id="IPR054089">
    <property type="entry name" value="Cep192-like_D3"/>
</dbReference>
<feature type="domain" description="Cep192-like" evidence="2">
    <location>
        <begin position="859"/>
        <end position="976"/>
    </location>
</feature>
<dbReference type="Gene3D" id="2.60.40.10">
    <property type="entry name" value="Immunoglobulins"/>
    <property type="match status" value="4"/>
</dbReference>
<comment type="caution">
    <text evidence="10">The sequence shown here is derived from an EMBL/GenBank/DDBJ whole genome shotgun (WGS) entry which is preliminary data.</text>
</comment>
<dbReference type="PANTHER" id="PTHR16029:SF11">
    <property type="entry name" value="CENTROSOMAL PROTEIN OF 192 KDA"/>
    <property type="match status" value="1"/>
</dbReference>
<feature type="region of interest" description="Disordered" evidence="1">
    <location>
        <begin position="617"/>
        <end position="697"/>
    </location>
</feature>
<gene>
    <name evidence="10" type="ORF">KUTeg_022440</name>
</gene>
<sequence>MVADDALNMLQNDEKEFEKENIFRQDDNMDPVETPDTSSWMYKSEMSVSCPPSMAEGIVGENKDLRISIGTYLMGRSGALGSLDGENDLPRVNSPTDRDLDIQTFPDRDHDSRTSSDRNLDTRTSGVGDEEGDNTVVDDKFSLSALEKTPTASAIKTSTSIKDSPQRLSPRDGNPEFDEVFSRPDETPAVKFIKNDLPSQGFSDKTWLSNASGNITPDTSYSPGGILPSNASLAENSGVLNVSELSRVISAASKDSNPAELANLILKLSSKHPSRSKESKLHRNDTKSVDGTDSQENTEKIRKNSDKISESVQKSKNTSRLPVRKGTNLNRSGRRTSSESDRKERGGEKMEQSMMTVSQLKKSVVDNISDNDREIFHKSKPDGEESEIEKVRKLQKKENMSASRNSRLEDSGNLKHHSSQKHRRPSHESRAESKTQNTGELVQDRGLMSGKTVTSKVLTDALDKAQQYNRGVYGSRNTSDRLHPQEMLPFSRENQPADGQASKLDKFSNPSTPPAVNQNLSHGGSKQIDPVGHLHVRSERSPRSSVNSLGLTGHHIPDGTEYADEGGVSRENLVGGTDDIDTADSRGFDLISDRQMMSRNQSGVKSNLPTNQMLAQKSEQSQLFDSGPINTQVTRSERRYKDELKQQEQNEVSNKTSMSPRESPDLHGQAEGRGTKELQYLKDTRDDRRFASSPKTTIYNQEKIPDELLMPPPPVPSFNHSLLPAKTPKSSAPLLLTKQSLLDTDFAREYLVRDAPGQLISKDTIQSYPHRGNQNDLNSLKTPGSRLSQFCMDPMYQSTPFTRAPTQSPPENTITTSSAMHSMMSTGIFEEMIPSQSVMHHHDNTTCTANKSMMPKKLTPVTAPGELRFGEVCCLGIGIKTMLPLTNPTGDWLECHLKIRAMSIDGQVARNQVFIPFELKNKVVIEPHKTEEIPIIFIPKVPGTYVAQLLIFSTLFLPKSSEIERIPTEVSLQAIAEKPNIKRQCTWDAYSFDPRYSPDVSVISQSCRLESPALRKIIKTFYLIGNDGTEQSLPREIKVYCCPKQTQSEKTLAQQPPHLMIARMDIEVDTPSSCIPIIDSLELKSVIGVQKLHIDNENIDGILVEAFPGKNGAKTITVVNAGNVNIDIKVSLEDDFGGIFRVCPDKIHLKVQERGFTVVEFLPNSAKIPTYDTILNLMIEPDGPYYDLSVRGNVVTEPRQGNPVLLADKHFLMFGGVALGSNREKRVIMMNKSSFPVKVRLDIPSSDFQMKSRQYPHYLSAEKDVIIKPFEKYPIYVQYTPSETTECYQKLRIKPQNSTFKYNVPLFGYGGTSNVVIEDSHVYDSDGKRYIDVGTITAGKTITIQLTLRNTGDRTAYIKSLVYTDNSCTKLLVNRCYVKPDEFLLPVDATTTVAVVFKPTEREAAFCSDRKDVVATIAFMYGDEQSRQRFRRALRDPKADLESVSVERTLRSVNFNVPYKDENLEKQAPTGPTEISAKGFISSFYSTMSSVHVSLVGQPSHPMNIPCRTPQLQRCSQTMPAIQNDQSKKGQHLSGMQTMPLTGASTHYSSVNSAVQDRHSYFPVKDSNQNKDLVSRVTDMPPMFYSTVYSHQTDHDWTVKPDSIIVYVPSKRDEQPPVTKLQIMNFKSVSLKFEILVPKGVNLEFTPENGTVEPKSSLTVCVSASATQKISNLPWRGAINISCNDVPKVVKVQMRTDILDDNSFNQPSINTSVPLYSQTSGQSYSQTSGQSSLMGQSLDLSKSAPGFMSTNTIINFPATKVCEMSETTFNLENPSNNEINWIISSFAPPYVKEGPDSTKTDEVFRANYKVFDFNKRFGHLQPGKSIQLQIQFMPRSVGKFSQHWEIGIQMMKDEIPASLLHLNDVKDSVPEKKNLQVVLADNKIDFPDCEVGQTQICKVRLKNESSAPHTVEVIKPRSPFHIRHIKFEIKPRRYLHFPVHFKPETVGSYEGIVVFRVDVGYHLSLKLEGECKAKTT</sequence>
<feature type="compositionally biased region" description="Polar residues" evidence="1">
    <location>
        <begin position="617"/>
        <end position="634"/>
    </location>
</feature>
<evidence type="ECO:0000259" key="6">
    <source>
        <dbReference type="Pfam" id="PF22067"/>
    </source>
</evidence>
<evidence type="ECO:0000259" key="4">
    <source>
        <dbReference type="Pfam" id="PF22065"/>
    </source>
</evidence>
<dbReference type="InterPro" id="IPR054090">
    <property type="entry name" value="Cep192_Spd-2-like_dom"/>
</dbReference>
<feature type="domain" description="Cep192-like" evidence="5">
    <location>
        <begin position="1877"/>
        <end position="1971"/>
    </location>
</feature>
<dbReference type="InterPro" id="IPR054087">
    <property type="entry name" value="Cep192-like_D7"/>
</dbReference>
<feature type="compositionally biased region" description="Polar residues" evidence="1">
    <location>
        <begin position="310"/>
        <end position="320"/>
    </location>
</feature>
<feature type="region of interest" description="Disordered" evidence="1">
    <location>
        <begin position="1526"/>
        <end position="1547"/>
    </location>
</feature>
<feature type="domain" description="Cep192-like" evidence="9">
    <location>
        <begin position="1595"/>
        <end position="1695"/>
    </location>
</feature>
<evidence type="ECO:0000313" key="10">
    <source>
        <dbReference type="EMBL" id="KAJ8300921.1"/>
    </source>
</evidence>
<evidence type="ECO:0000313" key="11">
    <source>
        <dbReference type="Proteomes" id="UP001217089"/>
    </source>
</evidence>
<feature type="compositionally biased region" description="Polar residues" evidence="1">
    <location>
        <begin position="649"/>
        <end position="660"/>
    </location>
</feature>
<feature type="domain" description="Cep192-like" evidence="8">
    <location>
        <begin position="1326"/>
        <end position="1497"/>
    </location>
</feature>
<dbReference type="Pfam" id="PF22073">
    <property type="entry name" value="Cep192_D4"/>
    <property type="match status" value="1"/>
</dbReference>
<feature type="compositionally biased region" description="Basic and acidic residues" evidence="1">
    <location>
        <begin position="18"/>
        <end position="27"/>
    </location>
</feature>
<feature type="domain" description="Cep192-like" evidence="6">
    <location>
        <begin position="1105"/>
        <end position="1194"/>
    </location>
</feature>
<dbReference type="InterPro" id="IPR054085">
    <property type="entry name" value="Cep192-like_D1"/>
</dbReference>
<feature type="region of interest" description="Disordered" evidence="1">
    <location>
        <begin position="269"/>
        <end position="450"/>
    </location>
</feature>
<dbReference type="InterPro" id="IPR039103">
    <property type="entry name" value="Spd-2/CEP192"/>
</dbReference>
<evidence type="ECO:0000259" key="8">
    <source>
        <dbReference type="Pfam" id="PF22074"/>
    </source>
</evidence>
<dbReference type="InterPro" id="IPR054092">
    <property type="entry name" value="Cep192-like_D6"/>
</dbReference>
<feature type="compositionally biased region" description="Polar residues" evidence="1">
    <location>
        <begin position="508"/>
        <end position="524"/>
    </location>
</feature>
<name>A0ABQ9E676_TEGGR</name>
<feature type="compositionally biased region" description="Basic and acidic residues" evidence="1">
    <location>
        <begin position="297"/>
        <end position="309"/>
    </location>
</feature>
<protein>
    <recommendedName>
        <fullName evidence="12">Centrosomal protein of 192 kDa</fullName>
    </recommendedName>
</protein>
<feature type="domain" description="Cep192-like" evidence="4">
    <location>
        <begin position="1750"/>
        <end position="1852"/>
    </location>
</feature>